<comment type="caution">
    <text evidence="1">The sequence shown here is derived from an EMBL/GenBank/DDBJ whole genome shotgun (WGS) entry which is preliminary data.</text>
</comment>
<organism evidence="1 2">
    <name type="scientific">Aliiroseovarius salicola</name>
    <dbReference type="NCBI Taxonomy" id="3009082"/>
    <lineage>
        <taxon>Bacteria</taxon>
        <taxon>Pseudomonadati</taxon>
        <taxon>Pseudomonadota</taxon>
        <taxon>Alphaproteobacteria</taxon>
        <taxon>Rhodobacterales</taxon>
        <taxon>Paracoccaceae</taxon>
        <taxon>Aliiroseovarius</taxon>
    </lineage>
</organism>
<gene>
    <name evidence="1" type="ORF">O2N63_13080</name>
</gene>
<evidence type="ECO:0008006" key="3">
    <source>
        <dbReference type="Google" id="ProtNLM"/>
    </source>
</evidence>
<dbReference type="RefSeq" id="WP_271054725.1">
    <property type="nucleotide sequence ID" value="NZ_JAQIIO010000007.1"/>
</dbReference>
<proteinExistence type="predicted"/>
<keyword evidence="2" id="KW-1185">Reference proteome</keyword>
<evidence type="ECO:0000313" key="2">
    <source>
        <dbReference type="Proteomes" id="UP001528040"/>
    </source>
</evidence>
<sequence>MEILHKGFDGLDIAFEGQIPSGLDRELLEAKTNASETKTDTLLKQNGVWLQVADSGARGGYAYRCDTGPLGAIWFFKRPNPKDPWGIRVSLKSLPLAKHGLGWARHYIPETLKKLDIEVSSHKMAISRVDYAIDILAPAFVLDRHCFIAHARSKLKSHDEIEVIQEVGHSGRTTSVTVGSNPGQQVILYDKREEVLSKPDKCVWWDIWNASRQKLGLEPLERNTPEKSRVWRVEFRAHKRHLKDNWKIRTWDDFDQKVGDVFLQMSKAIRYVNPTADTNRSRWQDAPIWKLATEQIQDDLAEMKSDLSCDKLKTILMDQQRQLLLSQYLGLGVSLAALEGIEGTSFDSFLSQTTENAKRLSKCHKKPISKRIEAAAAKYALLRAKYT</sequence>
<name>A0ABT4W3C8_9RHOB</name>
<evidence type="ECO:0000313" key="1">
    <source>
        <dbReference type="EMBL" id="MDA5095017.1"/>
    </source>
</evidence>
<dbReference type="Proteomes" id="UP001528040">
    <property type="component" value="Unassembled WGS sequence"/>
</dbReference>
<accession>A0ABT4W3C8</accession>
<protein>
    <recommendedName>
        <fullName evidence="3">Replication initiation factor domain-containing protein</fullName>
    </recommendedName>
</protein>
<dbReference type="EMBL" id="JAQIIO010000007">
    <property type="protein sequence ID" value="MDA5095017.1"/>
    <property type="molecule type" value="Genomic_DNA"/>
</dbReference>
<reference evidence="1 2" key="1">
    <citation type="submission" date="2023-01" db="EMBL/GenBank/DDBJ databases">
        <authorList>
            <person name="Yoon J.-W."/>
        </authorList>
    </citation>
    <scope>NUCLEOTIDE SEQUENCE [LARGE SCALE GENOMIC DNA]</scope>
    <source>
        <strain evidence="1 2">KMU-50</strain>
    </source>
</reference>